<organism evidence="1 2">
    <name type="scientific">Paenibacillus nanensis</name>
    <dbReference type="NCBI Taxonomy" id="393251"/>
    <lineage>
        <taxon>Bacteria</taxon>
        <taxon>Bacillati</taxon>
        <taxon>Bacillota</taxon>
        <taxon>Bacilli</taxon>
        <taxon>Bacillales</taxon>
        <taxon>Paenibacillaceae</taxon>
        <taxon>Paenibacillus</taxon>
    </lineage>
</organism>
<name>A0A3A1UY20_9BACL</name>
<comment type="caution">
    <text evidence="1">The sequence shown here is derived from an EMBL/GenBank/DDBJ whole genome shotgun (WGS) entry which is preliminary data.</text>
</comment>
<dbReference type="AlphaFoldDB" id="A0A3A1UY20"/>
<sequence length="67" mass="7889">MHDFPVKIGYIIREIEAAGTYGGLCYVREQDLVEKNERQPEIKKRLWSIRLSREYQKNPDILLSAPL</sequence>
<reference evidence="1 2" key="1">
    <citation type="submission" date="2018-09" db="EMBL/GenBank/DDBJ databases">
        <title>Paenibacillus aracenensis nov. sp. isolated from a cave in southern Spain.</title>
        <authorList>
            <person name="Jurado V."/>
            <person name="Gutierrez-Patricio S."/>
            <person name="Gonzalez-Pimentel J.L."/>
            <person name="Miller A.Z."/>
            <person name="Laiz L."/>
            <person name="Saiz-Jimenez C."/>
        </authorList>
    </citation>
    <scope>NUCLEOTIDE SEQUENCE [LARGE SCALE GENOMIC DNA]</scope>
    <source>
        <strain evidence="1 2">DSM 22867</strain>
    </source>
</reference>
<dbReference type="Proteomes" id="UP000266482">
    <property type="component" value="Unassembled WGS sequence"/>
</dbReference>
<protein>
    <submittedName>
        <fullName evidence="1">Uncharacterized protein</fullName>
    </submittedName>
</protein>
<dbReference type="EMBL" id="QXQA01000015">
    <property type="protein sequence ID" value="RIX50220.1"/>
    <property type="molecule type" value="Genomic_DNA"/>
</dbReference>
<accession>A0A3A1UY20</accession>
<proteinExistence type="predicted"/>
<keyword evidence="2" id="KW-1185">Reference proteome</keyword>
<evidence type="ECO:0000313" key="1">
    <source>
        <dbReference type="EMBL" id="RIX50220.1"/>
    </source>
</evidence>
<evidence type="ECO:0000313" key="2">
    <source>
        <dbReference type="Proteomes" id="UP000266482"/>
    </source>
</evidence>
<gene>
    <name evidence="1" type="ORF">D3P08_20415</name>
</gene>